<name>A0A9P9WBS1_9PEZI</name>
<dbReference type="AlphaFoldDB" id="A0A9P9WBS1"/>
<evidence type="ECO:0000313" key="1">
    <source>
        <dbReference type="EMBL" id="KAI1856104.1"/>
    </source>
</evidence>
<gene>
    <name evidence="1" type="ORF">JX265_011819</name>
</gene>
<dbReference type="Proteomes" id="UP000829685">
    <property type="component" value="Unassembled WGS sequence"/>
</dbReference>
<proteinExistence type="predicted"/>
<comment type="caution">
    <text evidence="1">The sequence shown here is derived from an EMBL/GenBank/DDBJ whole genome shotgun (WGS) entry which is preliminary data.</text>
</comment>
<keyword evidence="2" id="KW-1185">Reference proteome</keyword>
<evidence type="ECO:0000313" key="2">
    <source>
        <dbReference type="Proteomes" id="UP000829685"/>
    </source>
</evidence>
<sequence>MPAERHLSQQPTHWEETPTPLEAPLAVQMLQSFLFLSSVVRSGLSSASHDASRAKLGTWTLSNNDISCEDGTCSYSFNIEEEESGVTDACRFETHGSSRAPANQTNFESVRCGRDGQYAVNGGYVVDNTKTTGVVLVITNTVRASWAFFGYNWDEIADGPSKVSPSYPLGEFPATNGEFEDAVDHSRVCCLTLGSGSVSPLWNVRVVDEVGVHVDAMLLDHDDDDDMCCVINLAPPEGIDPRSWSLFHQKCRANNWSMSWGYQPVHDSAVMVFSDSDNAIQAWFAWNEVNSMIELYAPSSDDKETLCAC</sequence>
<protein>
    <submittedName>
        <fullName evidence="1">Uncharacterized protein</fullName>
    </submittedName>
</protein>
<dbReference type="EMBL" id="JAFIMR010000046">
    <property type="protein sequence ID" value="KAI1856104.1"/>
    <property type="molecule type" value="Genomic_DNA"/>
</dbReference>
<organism evidence="1 2">
    <name type="scientific">Neoarthrinium moseri</name>
    <dbReference type="NCBI Taxonomy" id="1658444"/>
    <lineage>
        <taxon>Eukaryota</taxon>
        <taxon>Fungi</taxon>
        <taxon>Dikarya</taxon>
        <taxon>Ascomycota</taxon>
        <taxon>Pezizomycotina</taxon>
        <taxon>Sordariomycetes</taxon>
        <taxon>Xylariomycetidae</taxon>
        <taxon>Amphisphaeriales</taxon>
        <taxon>Apiosporaceae</taxon>
        <taxon>Neoarthrinium</taxon>
    </lineage>
</organism>
<reference evidence="1" key="1">
    <citation type="submission" date="2021-03" db="EMBL/GenBank/DDBJ databases">
        <title>Revisited historic fungal species revealed as producer of novel bioactive compounds through whole genome sequencing and comparative genomics.</title>
        <authorList>
            <person name="Vignolle G.A."/>
            <person name="Hochenegger N."/>
            <person name="Mach R.L."/>
            <person name="Mach-Aigner A.R."/>
            <person name="Javad Rahimi M."/>
            <person name="Salim K.A."/>
            <person name="Chan C.M."/>
            <person name="Lim L.B.L."/>
            <person name="Cai F."/>
            <person name="Druzhinina I.S."/>
            <person name="U'Ren J.M."/>
            <person name="Derntl C."/>
        </authorList>
    </citation>
    <scope>NUCLEOTIDE SEQUENCE</scope>
    <source>
        <strain evidence="1">TUCIM 5799</strain>
    </source>
</reference>
<accession>A0A9P9WBS1</accession>